<evidence type="ECO:0000256" key="3">
    <source>
        <dbReference type="ARBA" id="ARBA00022692"/>
    </source>
</evidence>
<evidence type="ECO:0000256" key="6">
    <source>
        <dbReference type="ARBA" id="ARBA00022982"/>
    </source>
</evidence>
<evidence type="ECO:0000259" key="12">
    <source>
        <dbReference type="PROSITE" id="PS51485"/>
    </source>
</evidence>
<keyword evidence="10" id="KW-1015">Disulfide bond</keyword>
<evidence type="ECO:0000313" key="13">
    <source>
        <dbReference type="EMBL" id="CAD1819742.1"/>
    </source>
</evidence>
<dbReference type="GO" id="GO:0005886">
    <property type="term" value="C:plasma membrane"/>
    <property type="evidence" value="ECO:0007669"/>
    <property type="project" value="TreeGrafter"/>
</dbReference>
<dbReference type="Pfam" id="PF02298">
    <property type="entry name" value="Cu_bind_like"/>
    <property type="match status" value="1"/>
</dbReference>
<sequence length="208" mass="22490">MQQLLLFEIASSKVGLELVILDSSSNPEEFFFNGFEANSRGFCHRAVVIFPTVALAMDYIVGDDGGWNLNGNYTAWAEGKQFRIGDTLVFNYTPGAHNVFEVSGPDFKACRVPTTGAVYSTGNDKIPLTNAGRMWFLCGKGNGKHCQQGMKLVITVDPNVNVAPSPASPSPPPPSSSARRIRVCGYQAVPMMMRMILVLVATAVVIVV</sequence>
<dbReference type="CDD" id="cd04216">
    <property type="entry name" value="Phytocyanin"/>
    <property type="match status" value="1"/>
</dbReference>
<feature type="domain" description="Phytocyanin" evidence="12">
    <location>
        <begin position="57"/>
        <end position="158"/>
    </location>
</feature>
<keyword evidence="2" id="KW-0813">Transport</keyword>
<dbReference type="EMBL" id="LR862139">
    <property type="protein sequence ID" value="CAD1819742.1"/>
    <property type="molecule type" value="Genomic_DNA"/>
</dbReference>
<evidence type="ECO:0000256" key="9">
    <source>
        <dbReference type="ARBA" id="ARBA00023136"/>
    </source>
</evidence>
<keyword evidence="4" id="KW-0479">Metal-binding</keyword>
<dbReference type="Gene3D" id="2.60.40.420">
    <property type="entry name" value="Cupredoxins - blue copper proteins"/>
    <property type="match status" value="1"/>
</dbReference>
<evidence type="ECO:0000256" key="2">
    <source>
        <dbReference type="ARBA" id="ARBA00022448"/>
    </source>
</evidence>
<keyword evidence="9" id="KW-0472">Membrane</keyword>
<dbReference type="InterPro" id="IPR003245">
    <property type="entry name" value="Phytocyanin_dom"/>
</dbReference>
<comment type="subcellular location">
    <subcellularLocation>
        <location evidence="1">Membrane</location>
        <topology evidence="1">Single-pass type I membrane protein</topology>
    </subcellularLocation>
</comment>
<dbReference type="PROSITE" id="PS51485">
    <property type="entry name" value="PHYTOCYANIN"/>
    <property type="match status" value="1"/>
</dbReference>
<evidence type="ECO:0000256" key="10">
    <source>
        <dbReference type="ARBA" id="ARBA00023157"/>
    </source>
</evidence>
<accession>A0A6V7NMB7</accession>
<dbReference type="PANTHER" id="PTHR33021:SF408">
    <property type="entry name" value="PHYTOCYANIN DOMAIN-CONTAINING PROTEIN"/>
    <property type="match status" value="1"/>
</dbReference>
<keyword evidence="7" id="KW-1133">Transmembrane helix</keyword>
<evidence type="ECO:0000256" key="4">
    <source>
        <dbReference type="ARBA" id="ARBA00022723"/>
    </source>
</evidence>
<keyword evidence="11" id="KW-0325">Glycoprotein</keyword>
<evidence type="ECO:0000256" key="7">
    <source>
        <dbReference type="ARBA" id="ARBA00022989"/>
    </source>
</evidence>
<dbReference type="AlphaFoldDB" id="A0A6V7NMB7"/>
<dbReference type="PANTHER" id="PTHR33021">
    <property type="entry name" value="BLUE COPPER PROTEIN"/>
    <property type="match status" value="1"/>
</dbReference>
<keyword evidence="6" id="KW-0249">Electron transport</keyword>
<gene>
    <name evidence="13" type="ORF">CB5_LOCUS2953</name>
</gene>
<reference evidence="13" key="1">
    <citation type="submission" date="2020-07" db="EMBL/GenBank/DDBJ databases">
        <authorList>
            <person name="Lin J."/>
        </authorList>
    </citation>
    <scope>NUCLEOTIDE SEQUENCE</scope>
</reference>
<evidence type="ECO:0000256" key="1">
    <source>
        <dbReference type="ARBA" id="ARBA00004479"/>
    </source>
</evidence>
<evidence type="ECO:0000256" key="5">
    <source>
        <dbReference type="ARBA" id="ARBA00022729"/>
    </source>
</evidence>
<keyword evidence="8" id="KW-0186">Copper</keyword>
<dbReference type="GO" id="GO:0046872">
    <property type="term" value="F:metal ion binding"/>
    <property type="evidence" value="ECO:0007669"/>
    <property type="project" value="UniProtKB-KW"/>
</dbReference>
<dbReference type="GO" id="GO:0009055">
    <property type="term" value="F:electron transfer activity"/>
    <property type="evidence" value="ECO:0007669"/>
    <property type="project" value="InterPro"/>
</dbReference>
<proteinExistence type="predicted"/>
<dbReference type="GO" id="GO:0009610">
    <property type="term" value="P:response to symbiotic fungus"/>
    <property type="evidence" value="ECO:0007669"/>
    <property type="project" value="UniProtKB-ARBA"/>
</dbReference>
<protein>
    <recommendedName>
        <fullName evidence="12">Phytocyanin domain-containing protein</fullName>
    </recommendedName>
</protein>
<name>A0A6V7NMB7_ANACO</name>
<dbReference type="InterPro" id="IPR039391">
    <property type="entry name" value="Phytocyanin-like"/>
</dbReference>
<dbReference type="InterPro" id="IPR008972">
    <property type="entry name" value="Cupredoxin"/>
</dbReference>
<dbReference type="FunFam" id="2.60.40.420:FF:000067">
    <property type="entry name" value="Cupredoxin superfamily protein"/>
    <property type="match status" value="1"/>
</dbReference>
<keyword evidence="3" id="KW-0812">Transmembrane</keyword>
<evidence type="ECO:0000256" key="11">
    <source>
        <dbReference type="ARBA" id="ARBA00023180"/>
    </source>
</evidence>
<dbReference type="SUPFAM" id="SSF49503">
    <property type="entry name" value="Cupredoxins"/>
    <property type="match status" value="1"/>
</dbReference>
<organism evidence="13">
    <name type="scientific">Ananas comosus var. bracteatus</name>
    <name type="common">red pineapple</name>
    <dbReference type="NCBI Taxonomy" id="296719"/>
    <lineage>
        <taxon>Eukaryota</taxon>
        <taxon>Viridiplantae</taxon>
        <taxon>Streptophyta</taxon>
        <taxon>Embryophyta</taxon>
        <taxon>Tracheophyta</taxon>
        <taxon>Spermatophyta</taxon>
        <taxon>Magnoliopsida</taxon>
        <taxon>Liliopsida</taxon>
        <taxon>Poales</taxon>
        <taxon>Bromeliaceae</taxon>
        <taxon>Bromelioideae</taxon>
        <taxon>Ananas</taxon>
    </lineage>
</organism>
<keyword evidence="5" id="KW-0732">Signal</keyword>
<evidence type="ECO:0000256" key="8">
    <source>
        <dbReference type="ARBA" id="ARBA00023008"/>
    </source>
</evidence>